<comment type="cofactor">
    <cofactor evidence="1 15">
        <name>Mg(2+)</name>
        <dbReference type="ChEBI" id="CHEBI:18420"/>
    </cofactor>
</comment>
<evidence type="ECO:0000256" key="6">
    <source>
        <dbReference type="ARBA" id="ARBA00022806"/>
    </source>
</evidence>
<evidence type="ECO:0000256" key="1">
    <source>
        <dbReference type="ARBA" id="ARBA00001946"/>
    </source>
</evidence>
<evidence type="ECO:0000313" key="18">
    <source>
        <dbReference type="EMBL" id="SZF02394.1"/>
    </source>
</evidence>
<feature type="compositionally biased region" description="Basic residues" evidence="16">
    <location>
        <begin position="392"/>
        <end position="402"/>
    </location>
</feature>
<dbReference type="InterPro" id="IPR049163">
    <property type="entry name" value="Pif1-like_2B_dom"/>
</dbReference>
<evidence type="ECO:0000256" key="9">
    <source>
        <dbReference type="ARBA" id="ARBA00023128"/>
    </source>
</evidence>
<evidence type="ECO:0000313" key="19">
    <source>
        <dbReference type="Proteomes" id="UP000275772"/>
    </source>
</evidence>
<dbReference type="GO" id="GO:0006310">
    <property type="term" value="P:DNA recombination"/>
    <property type="evidence" value="ECO:0007669"/>
    <property type="project" value="UniProtKB-UniRule"/>
</dbReference>
<feature type="compositionally biased region" description="Polar residues" evidence="16">
    <location>
        <begin position="219"/>
        <end position="240"/>
    </location>
</feature>
<keyword evidence="9 15" id="KW-0496">Mitochondrion</keyword>
<dbReference type="EMBL" id="UNSH01000042">
    <property type="protein sequence ID" value="SZF02394.1"/>
    <property type="molecule type" value="Genomic_DNA"/>
</dbReference>
<evidence type="ECO:0000256" key="7">
    <source>
        <dbReference type="ARBA" id="ARBA00022840"/>
    </source>
</evidence>
<dbReference type="CDD" id="cd18809">
    <property type="entry name" value="SF1_C_RecD"/>
    <property type="match status" value="1"/>
</dbReference>
<feature type="binding site" evidence="15">
    <location>
        <begin position="446"/>
        <end position="453"/>
    </location>
    <ligand>
        <name>ATP</name>
        <dbReference type="ChEBI" id="CHEBI:30616"/>
    </ligand>
</feature>
<feature type="compositionally biased region" description="Polar residues" evidence="16">
    <location>
        <begin position="328"/>
        <end position="346"/>
    </location>
</feature>
<dbReference type="GO" id="GO:0005730">
    <property type="term" value="C:nucleolus"/>
    <property type="evidence" value="ECO:0007669"/>
    <property type="project" value="UniProtKB-SubCell"/>
</dbReference>
<feature type="compositionally biased region" description="Basic residues" evidence="16">
    <location>
        <begin position="293"/>
        <end position="302"/>
    </location>
</feature>
<evidence type="ECO:0000256" key="4">
    <source>
        <dbReference type="ARBA" id="ARBA00022763"/>
    </source>
</evidence>
<organism evidence="18 19">
    <name type="scientific">Blumeria hordei</name>
    <name type="common">Barley powdery mildew</name>
    <name type="synonym">Blumeria graminis f. sp. hordei</name>
    <dbReference type="NCBI Taxonomy" id="2867405"/>
    <lineage>
        <taxon>Eukaryota</taxon>
        <taxon>Fungi</taxon>
        <taxon>Dikarya</taxon>
        <taxon>Ascomycota</taxon>
        <taxon>Pezizomycotina</taxon>
        <taxon>Leotiomycetes</taxon>
        <taxon>Erysiphales</taxon>
        <taxon>Erysiphaceae</taxon>
        <taxon>Blumeria</taxon>
    </lineage>
</organism>
<evidence type="ECO:0000256" key="14">
    <source>
        <dbReference type="ARBA" id="ARBA00048954"/>
    </source>
</evidence>
<reference evidence="18 19" key="1">
    <citation type="submission" date="2017-11" db="EMBL/GenBank/DDBJ databases">
        <authorList>
            <person name="Kracher B."/>
        </authorList>
    </citation>
    <scope>NUCLEOTIDE SEQUENCE [LARGE SCALE GENOMIC DNA]</scope>
    <source>
        <strain evidence="18 19">RACE1</strain>
    </source>
</reference>
<feature type="DNA-binding region" evidence="15">
    <location>
        <begin position="851"/>
        <end position="870"/>
    </location>
</feature>
<feature type="region of interest" description="Disordered" evidence="16">
    <location>
        <begin position="217"/>
        <end position="304"/>
    </location>
</feature>
<evidence type="ECO:0000256" key="8">
    <source>
        <dbReference type="ARBA" id="ARBA00023125"/>
    </source>
</evidence>
<keyword evidence="8 15" id="KW-0238">DNA-binding</keyword>
<sequence length="900" mass="99734">MFFRSSLLNTQLDVHDLKSTALSIYRVQRWISIKQRPILAPHVLVNGRSPSKFPGKLTCIPNIYFKTPPRMLGRAVKEFNPPNPKRDVCKEQFPSNGLVKDRDIGVELQKTREPALLNSSLPSYHKSSSSHSNYISNGNLITNQKRPFAQSNSLTKPSSSTSKGLYSVLCKPDPFEEAQENIDANHMSSISASSNKHLVEFNEEDFDDDADLDLDCSPLRSTSQLQPNVTNELPTSTYGTLNMDKAMSFSSNHQPSSAISWPSSSPSHKLTPPGAKHGQKRAAHSTIENSSHRASRSTKRRTLPWIPEDTIGEFSSISDNPEILSSSGSLRNTSFTKQPNSNQISPDSGDFAASEEVSEKEQDIQPQKKSSRIMPWNTTESMVKETKTISKNARKASKRVGRKSLDNKDEQSITTKPVVAPFSLSEEQKRVLNLVVNKSKSVFFTGSAGTGKSILMRAIITELKKKYCRENDRVAVTASTGLAACNIGGVTLHSFGGIGLGKEDVAALVRRIKKNPKARSRWIRTKILIIDEISMVDGELFDKLEGVARAMRNNGRPFGGIQLVITGDFFQLPPVPERDDNSRAVKFAFDASTWSTTIDHTIGLTQVFRQKDPMFANMLNEMRIGKITDETVTAFQKLNRPVSDQGLEATELFPTRHEVDRANASRIGNLSGTSYKYVSQDGGAIKDPKSLERLLSNMMAPKILELKKGAQVMLIKNMDESLVNGTLGKVQSFMSEKDFKHLEDIEGGLDALEYESENDVGGKSRISTNGVSTTGSGRLYPYVSFKLADGTKRMMLILPEEWKVELPNGEVQAQRSQVPLILAWALSIHKAQGQTLERVKIDLKKIFEKGQAYVALSRATSQAGLQVLNFDKVKVNAHPRVAQFYNSLYESSQALKDSTN</sequence>
<proteinExistence type="inferred from homology"/>
<dbReference type="PANTHER" id="PTHR47642:SF5">
    <property type="entry name" value="ATP-DEPENDENT DNA HELICASE"/>
    <property type="match status" value="1"/>
</dbReference>
<feature type="compositionally biased region" description="Low complexity" evidence="16">
    <location>
        <begin position="255"/>
        <end position="267"/>
    </location>
</feature>
<keyword evidence="5 15" id="KW-0378">Hydrolase</keyword>
<dbReference type="SUPFAM" id="SSF52540">
    <property type="entry name" value="P-loop containing nucleoside triphosphate hydrolases"/>
    <property type="match status" value="2"/>
</dbReference>
<evidence type="ECO:0000259" key="17">
    <source>
        <dbReference type="SMART" id="SM00382"/>
    </source>
</evidence>
<dbReference type="FunFam" id="3.40.50.300:FF:001226">
    <property type="entry name" value="ATP-dependent DNA helicase PIF1"/>
    <property type="match status" value="1"/>
</dbReference>
<keyword evidence="10 15" id="KW-0233">DNA recombination</keyword>
<dbReference type="VEuPathDB" id="FungiDB:BLGHR1_13174"/>
<feature type="region of interest" description="Disordered" evidence="16">
    <location>
        <begin position="328"/>
        <end position="412"/>
    </location>
</feature>
<gene>
    <name evidence="15" type="primary">PIF1</name>
    <name evidence="18" type="ORF">BLGHR1_13174</name>
</gene>
<evidence type="ECO:0000256" key="5">
    <source>
        <dbReference type="ARBA" id="ARBA00022801"/>
    </source>
</evidence>
<dbReference type="GO" id="GO:0006281">
    <property type="term" value="P:DNA repair"/>
    <property type="evidence" value="ECO:0007669"/>
    <property type="project" value="UniProtKB-UniRule"/>
</dbReference>
<comment type="function">
    <text evidence="15">DNA-dependent ATPase and 5'-3' DNA helicase required for the maintenance of both mitochondrial and nuclear genome stability.</text>
</comment>
<keyword evidence="3 15" id="KW-0547">Nucleotide-binding</keyword>
<evidence type="ECO:0000256" key="16">
    <source>
        <dbReference type="SAM" id="MobiDB-lite"/>
    </source>
</evidence>
<dbReference type="EC" id="5.6.2.3" evidence="15"/>
<dbReference type="GO" id="GO:0005524">
    <property type="term" value="F:ATP binding"/>
    <property type="evidence" value="ECO:0007669"/>
    <property type="project" value="UniProtKB-UniRule"/>
</dbReference>
<dbReference type="GO" id="GO:0003697">
    <property type="term" value="F:single-stranded DNA binding"/>
    <property type="evidence" value="ECO:0007669"/>
    <property type="project" value="UniProtKB-ARBA"/>
</dbReference>
<dbReference type="AlphaFoldDB" id="A0A383UPX5"/>
<comment type="subunit">
    <text evidence="15">Monomer.</text>
</comment>
<keyword evidence="12 15" id="KW-0413">Isomerase</keyword>
<dbReference type="CDD" id="cd18037">
    <property type="entry name" value="DEXSc_Pif1_like"/>
    <property type="match status" value="1"/>
</dbReference>
<comment type="similarity">
    <text evidence="15">Belongs to the helicase family. PIF1 subfamily.</text>
</comment>
<dbReference type="InterPro" id="IPR048293">
    <property type="entry name" value="PIF1_RRM3_pfh1"/>
</dbReference>
<evidence type="ECO:0000256" key="2">
    <source>
        <dbReference type="ARBA" id="ARBA00004604"/>
    </source>
</evidence>
<dbReference type="GO" id="GO:0016887">
    <property type="term" value="F:ATP hydrolysis activity"/>
    <property type="evidence" value="ECO:0007669"/>
    <property type="project" value="RHEA"/>
</dbReference>
<dbReference type="GO" id="GO:0005739">
    <property type="term" value="C:mitochondrion"/>
    <property type="evidence" value="ECO:0007669"/>
    <property type="project" value="UniProtKB-SubCell"/>
</dbReference>
<dbReference type="InterPro" id="IPR051055">
    <property type="entry name" value="PIF1_helicase"/>
</dbReference>
<feature type="compositionally biased region" description="Low complexity" evidence="16">
    <location>
        <begin position="119"/>
        <end position="136"/>
    </location>
</feature>
<dbReference type="Proteomes" id="UP000275772">
    <property type="component" value="Unassembled WGS sequence"/>
</dbReference>
<keyword evidence="4 15" id="KW-0227">DNA damage</keyword>
<accession>A0A383UPX5</accession>
<evidence type="ECO:0000256" key="13">
    <source>
        <dbReference type="ARBA" id="ARBA00023242"/>
    </source>
</evidence>
<comment type="subcellular location">
    <subcellularLocation>
        <location evidence="2">Nucleus</location>
        <location evidence="2">Nucleolus</location>
    </subcellularLocation>
    <subcellularLocation>
        <location evidence="15">Nucleus</location>
    </subcellularLocation>
    <subcellularLocation>
        <location evidence="15">Mitochondrion</location>
    </subcellularLocation>
</comment>
<keyword evidence="11 15" id="KW-0234">DNA repair</keyword>
<keyword evidence="7 15" id="KW-0067">ATP-binding</keyword>
<dbReference type="InterPro" id="IPR003593">
    <property type="entry name" value="AAA+_ATPase"/>
</dbReference>
<feature type="region of interest" description="Disordered" evidence="16">
    <location>
        <begin position="119"/>
        <end position="139"/>
    </location>
</feature>
<comment type="catalytic activity">
    <reaction evidence="14 15">
        <text>ATP + H2O = ADP + phosphate + H(+)</text>
        <dbReference type="Rhea" id="RHEA:13065"/>
        <dbReference type="ChEBI" id="CHEBI:15377"/>
        <dbReference type="ChEBI" id="CHEBI:15378"/>
        <dbReference type="ChEBI" id="CHEBI:30616"/>
        <dbReference type="ChEBI" id="CHEBI:43474"/>
        <dbReference type="ChEBI" id="CHEBI:456216"/>
        <dbReference type="EC" id="5.6.2.3"/>
    </reaction>
</comment>
<evidence type="ECO:0000256" key="11">
    <source>
        <dbReference type="ARBA" id="ARBA00023204"/>
    </source>
</evidence>
<dbReference type="InterPro" id="IPR027417">
    <property type="entry name" value="P-loop_NTPase"/>
</dbReference>
<evidence type="ECO:0000256" key="12">
    <source>
        <dbReference type="ARBA" id="ARBA00023235"/>
    </source>
</evidence>
<dbReference type="PANTHER" id="PTHR47642">
    <property type="entry name" value="ATP-DEPENDENT DNA HELICASE"/>
    <property type="match status" value="1"/>
</dbReference>
<dbReference type="HAMAP" id="MF_03176">
    <property type="entry name" value="PIF1"/>
    <property type="match status" value="1"/>
</dbReference>
<feature type="domain" description="AAA+ ATPase" evidence="17">
    <location>
        <begin position="438"/>
        <end position="599"/>
    </location>
</feature>
<evidence type="ECO:0000256" key="3">
    <source>
        <dbReference type="ARBA" id="ARBA00022741"/>
    </source>
</evidence>
<dbReference type="GO" id="GO:0043139">
    <property type="term" value="F:5'-3' DNA helicase activity"/>
    <property type="evidence" value="ECO:0007669"/>
    <property type="project" value="UniProtKB-UniRule"/>
</dbReference>
<evidence type="ECO:0000256" key="10">
    <source>
        <dbReference type="ARBA" id="ARBA00023172"/>
    </source>
</evidence>
<keyword evidence="13 15" id="KW-0539">Nucleus</keyword>
<dbReference type="Gene3D" id="3.40.50.300">
    <property type="entry name" value="P-loop containing nucleotide triphosphate hydrolases"/>
    <property type="match status" value="2"/>
</dbReference>
<dbReference type="Pfam" id="PF21530">
    <property type="entry name" value="Pif1_2B_dom"/>
    <property type="match status" value="1"/>
</dbReference>
<keyword evidence="6 15" id="KW-0347">Helicase</keyword>
<dbReference type="GO" id="GO:0000723">
    <property type="term" value="P:telomere maintenance"/>
    <property type="evidence" value="ECO:0007669"/>
    <property type="project" value="InterPro"/>
</dbReference>
<dbReference type="Pfam" id="PF05970">
    <property type="entry name" value="PIF1"/>
    <property type="match status" value="1"/>
</dbReference>
<protein>
    <recommendedName>
        <fullName evidence="15">ATP-dependent DNA helicase PIF1</fullName>
        <ecNumber evidence="15">5.6.2.3</ecNumber>
    </recommendedName>
    <alternativeName>
        <fullName evidence="15">DNA 5'-3' helicase PIF1</fullName>
    </alternativeName>
    <alternativeName>
        <fullName evidence="15">DNA repair and recombination helicase PIF1</fullName>
    </alternativeName>
</protein>
<evidence type="ECO:0000256" key="15">
    <source>
        <dbReference type="HAMAP-Rule" id="MF_03176"/>
    </source>
</evidence>
<dbReference type="SMART" id="SM00382">
    <property type="entry name" value="AAA"/>
    <property type="match status" value="1"/>
</dbReference>
<name>A0A383UPX5_BLUHO</name>
<dbReference type="InterPro" id="IPR010285">
    <property type="entry name" value="DNA_helicase_pif1-like_DEAD"/>
</dbReference>